<dbReference type="EMBL" id="MSFM01000005">
    <property type="protein sequence ID" value="PKY04600.1"/>
    <property type="molecule type" value="Genomic_DNA"/>
</dbReference>
<proteinExistence type="predicted"/>
<dbReference type="RefSeq" id="XP_024693194.1">
    <property type="nucleotide sequence ID" value="XM_024841118.1"/>
</dbReference>
<evidence type="ECO:0000256" key="1">
    <source>
        <dbReference type="SAM" id="Phobius"/>
    </source>
</evidence>
<dbReference type="AlphaFoldDB" id="A0A2I1D407"/>
<accession>A0A2I1D407</accession>
<gene>
    <name evidence="2" type="ORF">P168DRAFT_326426</name>
</gene>
<keyword evidence="1" id="KW-0472">Membrane</keyword>
<evidence type="ECO:0000313" key="2">
    <source>
        <dbReference type="EMBL" id="PKY04600.1"/>
    </source>
</evidence>
<dbReference type="InterPro" id="IPR037272">
    <property type="entry name" value="SNS_sf"/>
</dbReference>
<sequence>MAIAWIAHCRKSRTRTRTVPVTDGNLLTTMGDCPRQGNLLWYRSIGYKYGLQWFVPCLITAFVIAIPALIPQIAVGQAHRSGSIITFNCRLQLQFYLAFVMLDAVATLTST</sequence>
<protein>
    <submittedName>
        <fullName evidence="2">Uncharacterized protein</fullName>
    </submittedName>
</protein>
<dbReference type="SUPFAM" id="SSF161070">
    <property type="entry name" value="SNF-like"/>
    <property type="match status" value="1"/>
</dbReference>
<name>A0A2I1D407_ASPC2</name>
<dbReference type="VEuPathDB" id="FungiDB:P168DRAFT_326426"/>
<comment type="caution">
    <text evidence="2">The sequence shown here is derived from an EMBL/GenBank/DDBJ whole genome shotgun (WGS) entry which is preliminary data.</text>
</comment>
<dbReference type="Proteomes" id="UP000234254">
    <property type="component" value="Unassembled WGS sequence"/>
</dbReference>
<keyword evidence="1" id="KW-1133">Transmembrane helix</keyword>
<dbReference type="OrthoDB" id="6581954at2759"/>
<dbReference type="GeneID" id="36548642"/>
<feature type="transmembrane region" description="Helical" evidence="1">
    <location>
        <begin position="50"/>
        <end position="70"/>
    </location>
</feature>
<evidence type="ECO:0000313" key="3">
    <source>
        <dbReference type="Proteomes" id="UP000234254"/>
    </source>
</evidence>
<organism evidence="2 3">
    <name type="scientific">Aspergillus campestris (strain IBT 28561)</name>
    <dbReference type="NCBI Taxonomy" id="1392248"/>
    <lineage>
        <taxon>Eukaryota</taxon>
        <taxon>Fungi</taxon>
        <taxon>Dikarya</taxon>
        <taxon>Ascomycota</taxon>
        <taxon>Pezizomycotina</taxon>
        <taxon>Eurotiomycetes</taxon>
        <taxon>Eurotiomycetidae</taxon>
        <taxon>Eurotiales</taxon>
        <taxon>Aspergillaceae</taxon>
        <taxon>Aspergillus</taxon>
        <taxon>Aspergillus subgen. Circumdati</taxon>
    </lineage>
</organism>
<keyword evidence="3" id="KW-1185">Reference proteome</keyword>
<keyword evidence="1" id="KW-0812">Transmembrane</keyword>
<reference evidence="2" key="1">
    <citation type="submission" date="2016-12" db="EMBL/GenBank/DDBJ databases">
        <title>The genomes of Aspergillus section Nigri reveals drivers in fungal speciation.</title>
        <authorList>
            <consortium name="DOE Joint Genome Institute"/>
            <person name="Vesth T.C."/>
            <person name="Nybo J."/>
            <person name="Theobald S."/>
            <person name="Brandl J."/>
            <person name="Frisvad J.C."/>
            <person name="Nielsen K.F."/>
            <person name="Lyhne E.K."/>
            <person name="Kogle M.E."/>
            <person name="Kuo A."/>
            <person name="Riley R."/>
            <person name="Clum A."/>
            <person name="Nolan M."/>
            <person name="Lipzen A."/>
            <person name="Salamov A."/>
            <person name="Henrissat B."/>
            <person name="Wiebenga A."/>
            <person name="De vries R.P."/>
            <person name="Grigoriev I.V."/>
            <person name="Mortensen U.H."/>
            <person name="Andersen M.R."/>
            <person name="Baker S.E."/>
        </authorList>
    </citation>
    <scope>NUCLEOTIDE SEQUENCE</scope>
    <source>
        <strain evidence="2">IBT 28561</strain>
    </source>
</reference>